<keyword evidence="2 4" id="KW-0472">Membrane</keyword>
<dbReference type="GO" id="GO:0098542">
    <property type="term" value="P:defense response to other organism"/>
    <property type="evidence" value="ECO:0007669"/>
    <property type="project" value="InterPro"/>
</dbReference>
<dbReference type="AlphaFoldDB" id="A0A5C7HGP4"/>
<feature type="compositionally biased region" description="Polar residues" evidence="3">
    <location>
        <begin position="56"/>
        <end position="70"/>
    </location>
</feature>
<organism evidence="5 6">
    <name type="scientific">Acer yangbiense</name>
    <dbReference type="NCBI Taxonomy" id="1000413"/>
    <lineage>
        <taxon>Eukaryota</taxon>
        <taxon>Viridiplantae</taxon>
        <taxon>Streptophyta</taxon>
        <taxon>Embryophyta</taxon>
        <taxon>Tracheophyta</taxon>
        <taxon>Spermatophyta</taxon>
        <taxon>Magnoliopsida</taxon>
        <taxon>eudicotyledons</taxon>
        <taxon>Gunneridae</taxon>
        <taxon>Pentapetalae</taxon>
        <taxon>rosids</taxon>
        <taxon>malvids</taxon>
        <taxon>Sapindales</taxon>
        <taxon>Sapindaceae</taxon>
        <taxon>Hippocastanoideae</taxon>
        <taxon>Acereae</taxon>
        <taxon>Acer</taxon>
    </lineage>
</organism>
<dbReference type="PANTHER" id="PTHR31234:SF42">
    <property type="entry name" value="LATE EMBRYOGENESIS ABUNDANT (LEA) HYDROXYPROLINE-RICH GLYCOPROTEIN FAMILY"/>
    <property type="match status" value="1"/>
</dbReference>
<evidence type="ECO:0000256" key="2">
    <source>
        <dbReference type="ARBA" id="ARBA00023136"/>
    </source>
</evidence>
<feature type="compositionally biased region" description="Basic residues" evidence="3">
    <location>
        <begin position="143"/>
        <end position="152"/>
    </location>
</feature>
<evidence type="ECO:0000256" key="3">
    <source>
        <dbReference type="SAM" id="MobiDB-lite"/>
    </source>
</evidence>
<feature type="region of interest" description="Disordered" evidence="3">
    <location>
        <begin position="1"/>
        <end position="249"/>
    </location>
</feature>
<evidence type="ECO:0000313" key="5">
    <source>
        <dbReference type="EMBL" id="TXG56187.1"/>
    </source>
</evidence>
<dbReference type="InterPro" id="IPR044839">
    <property type="entry name" value="NDR1-like"/>
</dbReference>
<reference evidence="6" key="1">
    <citation type="journal article" date="2019" name="Gigascience">
        <title>De novo genome assembly of the endangered Acer yangbiense, a plant species with extremely small populations endemic to Yunnan Province, China.</title>
        <authorList>
            <person name="Yang J."/>
            <person name="Wariss H.M."/>
            <person name="Tao L."/>
            <person name="Zhang R."/>
            <person name="Yun Q."/>
            <person name="Hollingsworth P."/>
            <person name="Dao Z."/>
            <person name="Luo G."/>
            <person name="Guo H."/>
            <person name="Ma Y."/>
            <person name="Sun W."/>
        </authorList>
    </citation>
    <scope>NUCLEOTIDE SEQUENCE [LARGE SCALE GENOMIC DNA]</scope>
    <source>
        <strain evidence="6">cv. Malutang</strain>
    </source>
</reference>
<feature type="transmembrane region" description="Helical" evidence="4">
    <location>
        <begin position="260"/>
        <end position="290"/>
    </location>
</feature>
<comment type="subcellular location">
    <subcellularLocation>
        <location evidence="1">Membrane</location>
    </subcellularLocation>
</comment>
<accession>A0A5C7HGP4</accession>
<keyword evidence="4" id="KW-0812">Transmembrane</keyword>
<dbReference type="OrthoDB" id="1924574at2759"/>
<dbReference type="PANTHER" id="PTHR31234">
    <property type="entry name" value="LATE EMBRYOGENESIS ABUNDANT (LEA) HYDROXYPROLINE-RICH GLYCOPROTEIN FAMILY"/>
    <property type="match status" value="1"/>
</dbReference>
<comment type="caution">
    <text evidence="5">The sequence shown here is derived from an EMBL/GenBank/DDBJ whole genome shotgun (WGS) entry which is preliminary data.</text>
</comment>
<feature type="compositionally biased region" description="Basic and acidic residues" evidence="3">
    <location>
        <begin position="1"/>
        <end position="13"/>
    </location>
</feature>
<feature type="compositionally biased region" description="Low complexity" evidence="3">
    <location>
        <begin position="187"/>
        <end position="200"/>
    </location>
</feature>
<dbReference type="GO" id="GO:0005886">
    <property type="term" value="C:plasma membrane"/>
    <property type="evidence" value="ECO:0007669"/>
    <property type="project" value="TreeGrafter"/>
</dbReference>
<keyword evidence="6" id="KW-1185">Reference proteome</keyword>
<evidence type="ECO:0000256" key="1">
    <source>
        <dbReference type="ARBA" id="ARBA00004370"/>
    </source>
</evidence>
<evidence type="ECO:0000313" key="6">
    <source>
        <dbReference type="Proteomes" id="UP000323000"/>
    </source>
</evidence>
<feature type="compositionally biased region" description="Polar residues" evidence="3">
    <location>
        <begin position="227"/>
        <end position="247"/>
    </location>
</feature>
<evidence type="ECO:0000256" key="4">
    <source>
        <dbReference type="SAM" id="Phobius"/>
    </source>
</evidence>
<name>A0A5C7HGP4_9ROSI</name>
<gene>
    <name evidence="5" type="ORF">EZV62_017500</name>
</gene>
<keyword evidence="4" id="KW-1133">Transmembrane helix</keyword>
<dbReference type="EMBL" id="VAHF01000008">
    <property type="protein sequence ID" value="TXG56187.1"/>
    <property type="molecule type" value="Genomic_DNA"/>
</dbReference>
<protein>
    <submittedName>
        <fullName evidence="5">Uncharacterized protein</fullName>
    </submittedName>
</protein>
<proteinExistence type="predicted"/>
<dbReference type="Proteomes" id="UP000323000">
    <property type="component" value="Chromosome 8"/>
</dbReference>
<sequence length="445" mass="50662">MPRHLETNPHFEQSRTPGGPGAATPRHRDQRNRPPASRASQPQHADHPRVAAPRPQDQQNPPLGSSMSQPQRRDQQNRPAGPLEMEPLGPGDRPWFSSDHQNRHLGPLAMEPPEPGRIPWHSGWQEQQLDDQHTQPLNSPAPRPKKLKRRDRRNPPHNQPLDLWATTRDQHIQPSDPQTPKPKEALPQQQGQHPQQHSPQALEQAHQGQHPQPHSPKVLQPVHQGQRRQPPSQEAFQPQHHVQNSRQRGLWVPSPRRTKFLTWFLAGFCTIFWIVIILGGIIVLIVYLVFRPHNPQFDVAAVTLNAAYIDMDVLLNADLTVLANFTNPNKKVKVDFSYVVLDLYYGSTFIASEYVEPFSAPRTESKLLDIHLVTSQVRLPVAEIQRLKKEINNNAVVFKIKGVFRARSNLGSILRYSYRLYGTCVVMLNGPPTGVIRGKRCKTKR</sequence>